<dbReference type="GO" id="GO:0043048">
    <property type="term" value="P:dolichyl monophosphate biosynthetic process"/>
    <property type="evidence" value="ECO:0007669"/>
    <property type="project" value="TreeGrafter"/>
</dbReference>
<feature type="transmembrane region" description="Helical" evidence="11">
    <location>
        <begin position="649"/>
        <end position="670"/>
    </location>
</feature>
<evidence type="ECO:0000256" key="4">
    <source>
        <dbReference type="ARBA" id="ARBA00022679"/>
    </source>
</evidence>
<keyword evidence="4" id="KW-0808">Transferase</keyword>
<comment type="similarity">
    <text evidence="2">Belongs to the polyprenol kinase family.</text>
</comment>
<dbReference type="AlphaFoldDB" id="A0A7S0K5F8"/>
<comment type="subcellular location">
    <subcellularLocation>
        <location evidence="1">Endoplasmic reticulum membrane</location>
        <topology evidence="1">Multi-pass membrane protein</topology>
    </subcellularLocation>
</comment>
<dbReference type="EC" id="2.7.1.108" evidence="3"/>
<feature type="compositionally biased region" description="Polar residues" evidence="10">
    <location>
        <begin position="336"/>
        <end position="346"/>
    </location>
</feature>
<evidence type="ECO:0000256" key="11">
    <source>
        <dbReference type="SAM" id="Phobius"/>
    </source>
</evidence>
<reference evidence="12" key="1">
    <citation type="submission" date="2021-01" db="EMBL/GenBank/DDBJ databases">
        <authorList>
            <person name="Corre E."/>
            <person name="Pelletier E."/>
            <person name="Niang G."/>
            <person name="Scheremetjew M."/>
            <person name="Finn R."/>
            <person name="Kale V."/>
            <person name="Holt S."/>
            <person name="Cochrane G."/>
            <person name="Meng A."/>
            <person name="Brown T."/>
            <person name="Cohen L."/>
        </authorList>
    </citation>
    <scope>NUCLEOTIDE SEQUENCE</scope>
    <source>
        <strain evidence="12">E4-10</strain>
    </source>
</reference>
<feature type="transmembrane region" description="Helical" evidence="11">
    <location>
        <begin position="427"/>
        <end position="448"/>
    </location>
</feature>
<evidence type="ECO:0000256" key="3">
    <source>
        <dbReference type="ARBA" id="ARBA00012132"/>
    </source>
</evidence>
<dbReference type="GO" id="GO:0005789">
    <property type="term" value="C:endoplasmic reticulum membrane"/>
    <property type="evidence" value="ECO:0007669"/>
    <property type="project" value="UniProtKB-SubCell"/>
</dbReference>
<dbReference type="PANTHER" id="PTHR13205">
    <property type="entry name" value="TRANSMEMBRANE PROTEIN 15-RELATED"/>
    <property type="match status" value="1"/>
</dbReference>
<feature type="transmembrane region" description="Helical" evidence="11">
    <location>
        <begin position="617"/>
        <end position="637"/>
    </location>
</feature>
<feature type="transmembrane region" description="Helical" evidence="11">
    <location>
        <begin position="547"/>
        <end position="575"/>
    </location>
</feature>
<proteinExistence type="inferred from homology"/>
<sequence length="765" mass="73726">MRELWDLGLLLSAAGVAAWAGAAAMDALATGLLLVVAIVLMESHPSAAAVGPLVAALPMVALEHWSGGALIHCAIVSLALGTLTGGCAPRCSGGSAPAGCCNSHCGSRPTGGALASTGAARGGSGRAPTVAASLAEPALAAAAWGLGSAGAVVLFGWQSQFGVGWASVLASAAVAWVQVAARPLGVGAAARSGSDTRPTESPARSGEATLAVSVGTLLVASVAAAAAAAPGQSASVAAGWAPPAVAAGINGGAFATAAMLLAGAALAVATAAPALAAGAHTVPGEGTPSAGSGGVARGRAGGGAHGRAEAATAPAEAASPLGRQSLEPRGAAATGTPGSANASSGQLPRRRQHTGDAGGSVLDAAATSGTSTTAPAAALAAGDPSPASRRADSRGTAPRRVGVPVLARALRICGVDPSPMGRRAAPIAIATTLALPLVWELGVGWLLLRENPVSWLLRFLAEPAARVPVAAHMLEAAAAPLVPAQAAMRWLASSLDVGASGAPTGAAGGPPVRLVVVAAWALAVPVMTALAGAASRAGVPRIVVRKLFHVGAAAMLAPVVALDPALVAVAAAGAMRLFAAAEVLRAADVPVLGRAIATAVAPFVDQRDGGGLVATHAYLLAGCALPVWLLPLAAAGQAEGAHTGAWSRWVLLPQAGIIAVALADAASAAVGSQWGRVAWPHASPKTVEGTLAGAMAGIAAVAVLAATQAAPGMPLEAGQPSMAEVVVAMTAFAWTAAHETFTGLIDNAATPAFATALVAGAALCV</sequence>
<keyword evidence="9 11" id="KW-0472">Membrane</keyword>
<evidence type="ECO:0000256" key="1">
    <source>
        <dbReference type="ARBA" id="ARBA00004477"/>
    </source>
</evidence>
<keyword evidence="7" id="KW-0256">Endoplasmic reticulum</keyword>
<feature type="compositionally biased region" description="Low complexity" evidence="10">
    <location>
        <begin position="362"/>
        <end position="388"/>
    </location>
</feature>
<protein>
    <recommendedName>
        <fullName evidence="3">dolichol kinase</fullName>
        <ecNumber evidence="3">2.7.1.108</ecNumber>
    </recommendedName>
</protein>
<evidence type="ECO:0000256" key="6">
    <source>
        <dbReference type="ARBA" id="ARBA00022777"/>
    </source>
</evidence>
<evidence type="ECO:0000256" key="5">
    <source>
        <dbReference type="ARBA" id="ARBA00022692"/>
    </source>
</evidence>
<feature type="compositionally biased region" description="Gly residues" evidence="10">
    <location>
        <begin position="291"/>
        <end position="305"/>
    </location>
</feature>
<dbReference type="EMBL" id="HBET01020372">
    <property type="protein sequence ID" value="CAD8569443.1"/>
    <property type="molecule type" value="Transcribed_RNA"/>
</dbReference>
<feature type="transmembrane region" description="Helical" evidence="11">
    <location>
        <begin position="690"/>
        <end position="710"/>
    </location>
</feature>
<gene>
    <name evidence="12" type="ORF">CROE0942_LOCUS13823</name>
</gene>
<feature type="transmembrane region" description="Helical" evidence="11">
    <location>
        <begin position="208"/>
        <end position="229"/>
    </location>
</feature>
<evidence type="ECO:0000256" key="9">
    <source>
        <dbReference type="ARBA" id="ARBA00023136"/>
    </source>
</evidence>
<organism evidence="12">
    <name type="scientific">Cafeteria roenbergensis</name>
    <name type="common">Marine flagellate</name>
    <dbReference type="NCBI Taxonomy" id="33653"/>
    <lineage>
        <taxon>Eukaryota</taxon>
        <taxon>Sar</taxon>
        <taxon>Stramenopiles</taxon>
        <taxon>Bigyra</taxon>
        <taxon>Opalozoa</taxon>
        <taxon>Bicosoecida</taxon>
        <taxon>Cafeteriaceae</taxon>
        <taxon>Cafeteria</taxon>
    </lineage>
</organism>
<feature type="region of interest" description="Disordered" evidence="10">
    <location>
        <begin position="284"/>
        <end position="399"/>
    </location>
</feature>
<accession>A0A7S0K5F8</accession>
<dbReference type="GO" id="GO:0004168">
    <property type="term" value="F:dolichol kinase activity"/>
    <property type="evidence" value="ECO:0007669"/>
    <property type="project" value="UniProtKB-EC"/>
</dbReference>
<keyword evidence="8 11" id="KW-1133">Transmembrane helix</keyword>
<feature type="transmembrane region" description="Helical" evidence="11">
    <location>
        <begin position="514"/>
        <end position="535"/>
    </location>
</feature>
<evidence type="ECO:0000256" key="7">
    <source>
        <dbReference type="ARBA" id="ARBA00022824"/>
    </source>
</evidence>
<dbReference type="PANTHER" id="PTHR13205:SF15">
    <property type="entry name" value="DOLICHOL KINASE"/>
    <property type="match status" value="1"/>
</dbReference>
<feature type="compositionally biased region" description="Low complexity" evidence="10">
    <location>
        <begin position="309"/>
        <end position="322"/>
    </location>
</feature>
<feature type="transmembrane region" description="Helical" evidence="11">
    <location>
        <begin position="249"/>
        <end position="269"/>
    </location>
</feature>
<evidence type="ECO:0000313" key="12">
    <source>
        <dbReference type="EMBL" id="CAD8569443.1"/>
    </source>
</evidence>
<keyword evidence="5 11" id="KW-0812">Transmembrane</keyword>
<evidence type="ECO:0000256" key="2">
    <source>
        <dbReference type="ARBA" id="ARBA00010794"/>
    </source>
</evidence>
<evidence type="ECO:0000256" key="8">
    <source>
        <dbReference type="ARBA" id="ARBA00022989"/>
    </source>
</evidence>
<keyword evidence="6" id="KW-0418">Kinase</keyword>
<evidence type="ECO:0000256" key="10">
    <source>
        <dbReference type="SAM" id="MobiDB-lite"/>
    </source>
</evidence>
<name>A0A7S0K5F8_CAFRO</name>
<dbReference type="InterPro" id="IPR032974">
    <property type="entry name" value="Polypren_kinase"/>
</dbReference>